<dbReference type="RefSeq" id="WP_176572881.1">
    <property type="nucleotide sequence ID" value="NZ_AZSD01000035.1"/>
</dbReference>
<evidence type="ECO:0000313" key="2">
    <source>
        <dbReference type="EMBL" id="CQR59473.1"/>
    </source>
</evidence>
<organism evidence="2 3">
    <name type="scientific">Streptomyces leeuwenhoekii</name>
    <dbReference type="NCBI Taxonomy" id="1437453"/>
    <lineage>
        <taxon>Bacteria</taxon>
        <taxon>Bacillati</taxon>
        <taxon>Actinomycetota</taxon>
        <taxon>Actinomycetes</taxon>
        <taxon>Kitasatosporales</taxon>
        <taxon>Streptomycetaceae</taxon>
        <taxon>Streptomyces</taxon>
    </lineage>
</organism>
<name>A0A0F7VMV7_STRLW</name>
<protein>
    <submittedName>
        <fullName evidence="2">Uncharacterized protein</fullName>
    </submittedName>
</protein>
<gene>
    <name evidence="2" type="primary">sle_00110</name>
</gene>
<dbReference type="AlphaFoldDB" id="A0A0F7VMV7"/>
<sequence>MRLHISEAQGAIATWLACRRPGGLDELVATEVTEQHLADIAAENDHDDSGYPTTLEELRSTTLGLRLALLRSVLRYNLAPFSVGLGSLTDRQPSILSAAFLQLYNHLAEDATIRTCANETCGRDFVRQRGRAEYGQNRTSGIKYCTRECARAQAQREHRRRKAAMARPAAATTKASPAPHAEERLG</sequence>
<evidence type="ECO:0000313" key="3">
    <source>
        <dbReference type="Proteomes" id="UP000035016"/>
    </source>
</evidence>
<dbReference type="KEGG" id="sle:sle_00110"/>
<dbReference type="PROSITE" id="PS51257">
    <property type="entry name" value="PROKAR_LIPOPROTEIN"/>
    <property type="match status" value="1"/>
</dbReference>
<accession>A0A0F7VMV7</accession>
<evidence type="ECO:0000256" key="1">
    <source>
        <dbReference type="SAM" id="MobiDB-lite"/>
    </source>
</evidence>
<feature type="compositionally biased region" description="Low complexity" evidence="1">
    <location>
        <begin position="165"/>
        <end position="179"/>
    </location>
</feature>
<proteinExistence type="predicted"/>
<dbReference type="Proteomes" id="UP000035016">
    <property type="component" value="Chromosome Chromosome"/>
</dbReference>
<reference evidence="2 3" key="1">
    <citation type="submission" date="2015-02" db="EMBL/GenBank/DDBJ databases">
        <authorList>
            <person name="Gomez-Escribano P.J."/>
        </authorList>
    </citation>
    <scope>NUCLEOTIDE SEQUENCE [LARGE SCALE GENOMIC DNA]</scope>
    <source>
        <strain evidence="3">C34 (DSM 42122 / NRRL B-24963)</strain>
    </source>
</reference>
<feature type="region of interest" description="Disordered" evidence="1">
    <location>
        <begin position="156"/>
        <end position="186"/>
    </location>
</feature>
<dbReference type="EMBL" id="LN831790">
    <property type="protein sequence ID" value="CQR59473.1"/>
    <property type="molecule type" value="Genomic_DNA"/>
</dbReference>